<dbReference type="PRINTS" id="PR00956">
    <property type="entry name" value="FLGMOTORFLIN"/>
</dbReference>
<dbReference type="RefSeq" id="WP_073163214.1">
    <property type="nucleotide sequence ID" value="NZ_FQUW01000008.1"/>
</dbReference>
<dbReference type="EMBL" id="FQUW01000008">
    <property type="protein sequence ID" value="SHE69335.1"/>
    <property type="molecule type" value="Genomic_DNA"/>
</dbReference>
<dbReference type="PANTHER" id="PTHR43484">
    <property type="match status" value="1"/>
</dbReference>
<evidence type="ECO:0000256" key="4">
    <source>
        <dbReference type="ARBA" id="ARBA00022500"/>
    </source>
</evidence>
<organism evidence="8 9">
    <name type="scientific">Desulfofundulus australicus DSM 11792</name>
    <dbReference type="NCBI Taxonomy" id="1121425"/>
    <lineage>
        <taxon>Bacteria</taxon>
        <taxon>Bacillati</taxon>
        <taxon>Bacillota</taxon>
        <taxon>Clostridia</taxon>
        <taxon>Eubacteriales</taxon>
        <taxon>Peptococcaceae</taxon>
        <taxon>Desulfofundulus</taxon>
    </lineage>
</organism>
<feature type="domain" description="Flagellar motor switch protein FliN-like C-terminal" evidence="7">
    <location>
        <begin position="45"/>
        <end position="113"/>
    </location>
</feature>
<keyword evidence="6" id="KW-0472">Membrane</keyword>
<dbReference type="Pfam" id="PF01052">
    <property type="entry name" value="FliMN_C"/>
    <property type="match status" value="1"/>
</dbReference>
<dbReference type="OrthoDB" id="9773459at2"/>
<dbReference type="InterPro" id="IPR001543">
    <property type="entry name" value="FliN-like_C"/>
</dbReference>
<dbReference type="Gene3D" id="2.30.330.10">
    <property type="entry name" value="SpoA-like"/>
    <property type="match status" value="1"/>
</dbReference>
<keyword evidence="3" id="KW-1003">Cell membrane</keyword>
<keyword evidence="9" id="KW-1185">Reference proteome</keyword>
<dbReference type="Proteomes" id="UP000184196">
    <property type="component" value="Unassembled WGS sequence"/>
</dbReference>
<dbReference type="GO" id="GO:0005886">
    <property type="term" value="C:plasma membrane"/>
    <property type="evidence" value="ECO:0007669"/>
    <property type="project" value="UniProtKB-SubCell"/>
</dbReference>
<evidence type="ECO:0000256" key="6">
    <source>
        <dbReference type="ARBA" id="ARBA00023136"/>
    </source>
</evidence>
<dbReference type="GO" id="GO:0071973">
    <property type="term" value="P:bacterial-type flagellum-dependent cell motility"/>
    <property type="evidence" value="ECO:0007669"/>
    <property type="project" value="InterPro"/>
</dbReference>
<dbReference type="AlphaFoldDB" id="A0A1M4VKA1"/>
<evidence type="ECO:0000256" key="3">
    <source>
        <dbReference type="ARBA" id="ARBA00022475"/>
    </source>
</evidence>
<evidence type="ECO:0000259" key="7">
    <source>
        <dbReference type="Pfam" id="PF01052"/>
    </source>
</evidence>
<dbReference type="PANTHER" id="PTHR43484:SF1">
    <property type="entry name" value="FLAGELLAR MOTOR SWITCH PROTEIN FLIN"/>
    <property type="match status" value="1"/>
</dbReference>
<proteinExistence type="inferred from homology"/>
<dbReference type="InterPro" id="IPR012826">
    <property type="entry name" value="FliN"/>
</dbReference>
<dbReference type="InterPro" id="IPR001172">
    <property type="entry name" value="FliN_T3SS_HrcQb"/>
</dbReference>
<gene>
    <name evidence="8" type="ORF">SAMN02745218_00679</name>
</gene>
<dbReference type="GO" id="GO:0009425">
    <property type="term" value="C:bacterial-type flagellum basal body"/>
    <property type="evidence" value="ECO:0007669"/>
    <property type="project" value="InterPro"/>
</dbReference>
<comment type="similarity">
    <text evidence="2">Belongs to the FliN/MopA/SpaO family.</text>
</comment>
<keyword evidence="8" id="KW-0282">Flagellum</keyword>
<dbReference type="SUPFAM" id="SSF101801">
    <property type="entry name" value="Surface presentation of antigens (SPOA)"/>
    <property type="match status" value="1"/>
</dbReference>
<reference evidence="9" key="1">
    <citation type="submission" date="2016-11" db="EMBL/GenBank/DDBJ databases">
        <authorList>
            <person name="Varghese N."/>
            <person name="Submissions S."/>
        </authorList>
    </citation>
    <scope>NUCLEOTIDE SEQUENCE [LARGE SCALE GENOMIC DNA]</scope>
    <source>
        <strain evidence="9">DSM 11792</strain>
    </source>
</reference>
<evidence type="ECO:0000256" key="2">
    <source>
        <dbReference type="ARBA" id="ARBA00009226"/>
    </source>
</evidence>
<keyword evidence="5" id="KW-0283">Flagellar rotation</keyword>
<accession>A0A1M4VKA1</accession>
<evidence type="ECO:0000313" key="9">
    <source>
        <dbReference type="Proteomes" id="UP000184196"/>
    </source>
</evidence>
<evidence type="ECO:0000256" key="5">
    <source>
        <dbReference type="ARBA" id="ARBA00022779"/>
    </source>
</evidence>
<dbReference type="GO" id="GO:0006935">
    <property type="term" value="P:chemotaxis"/>
    <property type="evidence" value="ECO:0007669"/>
    <property type="project" value="UniProtKB-KW"/>
</dbReference>
<keyword evidence="4" id="KW-0145">Chemotaxis</keyword>
<evidence type="ECO:0000313" key="8">
    <source>
        <dbReference type="EMBL" id="SHE69335.1"/>
    </source>
</evidence>
<comment type="subcellular location">
    <subcellularLocation>
        <location evidence="1">Cell membrane</location>
        <topology evidence="1">Peripheral membrane protein</topology>
        <orientation evidence="1">Cytoplasmic side</orientation>
    </subcellularLocation>
</comment>
<name>A0A1M4VKA1_9FIRM</name>
<keyword evidence="8" id="KW-0966">Cell projection</keyword>
<protein>
    <submittedName>
        <fullName evidence="8">Flagellar motor switch protein FliN/FliY</fullName>
    </submittedName>
</protein>
<dbReference type="NCBIfam" id="TIGR02480">
    <property type="entry name" value="fliN"/>
    <property type="match status" value="1"/>
</dbReference>
<dbReference type="InterPro" id="IPR036429">
    <property type="entry name" value="SpoA-like_sf"/>
</dbReference>
<keyword evidence="8" id="KW-0969">Cilium</keyword>
<dbReference type="GO" id="GO:0003774">
    <property type="term" value="F:cytoskeletal motor activity"/>
    <property type="evidence" value="ECO:0007669"/>
    <property type="project" value="InterPro"/>
</dbReference>
<dbReference type="InterPro" id="IPR051469">
    <property type="entry name" value="FliN/MopA/SpaO"/>
</dbReference>
<sequence>MISEEEIREMVERMEGRQPAVKRVSFPPLTAPPGADRLKVPLDYLDDVKVTLTVELGSTTMKVRDILRLAEGSVVELNRPAGDAVEVLINDQPLARGEVVVLGGNFGVRIESIREPGRVKRGGEKQ</sequence>
<evidence type="ECO:0000256" key="1">
    <source>
        <dbReference type="ARBA" id="ARBA00004413"/>
    </source>
</evidence>